<dbReference type="PROSITE" id="PS50835">
    <property type="entry name" value="IG_LIKE"/>
    <property type="match status" value="3"/>
</dbReference>
<dbReference type="AlphaFoldDB" id="A0A913ZAT9"/>
<feature type="domain" description="Ig-like" evidence="8">
    <location>
        <begin position="151"/>
        <end position="229"/>
    </location>
</feature>
<keyword evidence="7" id="KW-0812">Transmembrane</keyword>
<dbReference type="InterPro" id="IPR051275">
    <property type="entry name" value="Cell_adhesion_signaling"/>
</dbReference>
<evidence type="ECO:0000256" key="2">
    <source>
        <dbReference type="ARBA" id="ARBA00023136"/>
    </source>
</evidence>
<dbReference type="InterPro" id="IPR013783">
    <property type="entry name" value="Ig-like_fold"/>
</dbReference>
<evidence type="ECO:0000256" key="4">
    <source>
        <dbReference type="ARBA" id="ARBA00023180"/>
    </source>
</evidence>
<dbReference type="OrthoDB" id="10048737at2759"/>
<dbReference type="GO" id="GO:0005886">
    <property type="term" value="C:plasma membrane"/>
    <property type="evidence" value="ECO:0007669"/>
    <property type="project" value="TreeGrafter"/>
</dbReference>
<dbReference type="PANTHER" id="PTHR11640:SF31">
    <property type="entry name" value="IRREGULAR CHIASM C-ROUGHEST PROTEIN-RELATED"/>
    <property type="match status" value="1"/>
</dbReference>
<dbReference type="PANTHER" id="PTHR11640">
    <property type="entry name" value="NEPHRIN"/>
    <property type="match status" value="1"/>
</dbReference>
<protein>
    <recommendedName>
        <fullName evidence="8">Ig-like domain-containing protein</fullName>
    </recommendedName>
</protein>
<feature type="compositionally biased region" description="Polar residues" evidence="6">
    <location>
        <begin position="530"/>
        <end position="561"/>
    </location>
</feature>
<feature type="compositionally biased region" description="Polar residues" evidence="6">
    <location>
        <begin position="350"/>
        <end position="368"/>
    </location>
</feature>
<dbReference type="SMART" id="SM00409">
    <property type="entry name" value="IG"/>
    <property type="match status" value="3"/>
</dbReference>
<evidence type="ECO:0000256" key="3">
    <source>
        <dbReference type="ARBA" id="ARBA00023157"/>
    </source>
</evidence>
<dbReference type="InterPro" id="IPR003599">
    <property type="entry name" value="Ig_sub"/>
</dbReference>
<dbReference type="Gene3D" id="2.60.40.10">
    <property type="entry name" value="Immunoglobulins"/>
    <property type="match status" value="2"/>
</dbReference>
<dbReference type="InterPro" id="IPR013106">
    <property type="entry name" value="Ig_V-set"/>
</dbReference>
<name>A0A913ZAT9_PATMI</name>
<reference evidence="9" key="1">
    <citation type="submission" date="2022-11" db="UniProtKB">
        <authorList>
            <consortium name="EnsemblMetazoa"/>
        </authorList>
    </citation>
    <scope>IDENTIFICATION</scope>
</reference>
<sequence length="703" mass="76077">MTAVALRSVKGTMEIHLSTVLHLVSILTSIECVDFTSNPANQTVVEGRSVRLSCGSSYATSNTCSSYLLSWFYRPSGTSPVSRVADCDEVYTPFNRRSITAGVDRLYYHLDIPDVQPIDSGQYWCNLYFSPGSIHNRVSAMAWLTVNPPLPRFSPSCEVQPQQTSVGTEISLTCTLNENDPISFLTWYEAKTENEQLAISSQKTQPGQTYTIQRVLRPTDNMQEFTCTAGPHTNGPSCNLTPLQIQPHITIAPPYLTLYERDRAVFTCNLEAIPPATPEMFGWMVYLEGSWVDVTPDSPDHQFELSSGRQILEIQQVTVDEFDKARIRCIVLLYGDQYLSANDSFLTVLPSENKSPETGPNDDASQGPSAEGIVGGTIAVVLSLVGIVFLLIYWVKIKRTHPEKAVGNQIEMPGRTNQLHDGTTEPGNSPTYENILLDNEQPPEPQHGTATNENPADTEGVMYSLAGHTGSGRIRRYKVPISTIEKDAESPAVNAHASGPALDNSEQVIYAMPFEDEETPTASGLDADATSCSRASEGDGTTENSKQPPEPQNGTATNENPADTEGVMYSLAGHTGSGRIRRYKVPISTIEKDAESPAVNADASGPAVDNSGQVIYAMPFEDEEMPTASGSDAEAPSGSRASERIGTTESAAAEGEQTMAAGGALYADLDVDDPSGARTRREQEAPPAATYGEIVYAEIHNVP</sequence>
<dbReference type="GO" id="GO:0005911">
    <property type="term" value="C:cell-cell junction"/>
    <property type="evidence" value="ECO:0007669"/>
    <property type="project" value="TreeGrafter"/>
</dbReference>
<dbReference type="Pfam" id="PF07686">
    <property type="entry name" value="V-set"/>
    <property type="match status" value="1"/>
</dbReference>
<evidence type="ECO:0000256" key="6">
    <source>
        <dbReference type="SAM" id="MobiDB-lite"/>
    </source>
</evidence>
<dbReference type="GO" id="GO:0098609">
    <property type="term" value="P:cell-cell adhesion"/>
    <property type="evidence" value="ECO:0007669"/>
    <property type="project" value="TreeGrafter"/>
</dbReference>
<comment type="subcellular location">
    <subcellularLocation>
        <location evidence="1">Membrane</location>
        <topology evidence="1">Single-pass type I membrane protein</topology>
    </subcellularLocation>
</comment>
<dbReference type="InterPro" id="IPR007110">
    <property type="entry name" value="Ig-like_dom"/>
</dbReference>
<evidence type="ECO:0000259" key="8">
    <source>
        <dbReference type="PROSITE" id="PS50835"/>
    </source>
</evidence>
<evidence type="ECO:0000313" key="10">
    <source>
        <dbReference type="Proteomes" id="UP000887568"/>
    </source>
</evidence>
<keyword evidence="7" id="KW-1133">Transmembrane helix</keyword>
<evidence type="ECO:0000256" key="7">
    <source>
        <dbReference type="SAM" id="Phobius"/>
    </source>
</evidence>
<dbReference type="GO" id="GO:0050839">
    <property type="term" value="F:cell adhesion molecule binding"/>
    <property type="evidence" value="ECO:0007669"/>
    <property type="project" value="TreeGrafter"/>
</dbReference>
<evidence type="ECO:0000256" key="1">
    <source>
        <dbReference type="ARBA" id="ARBA00004479"/>
    </source>
</evidence>
<dbReference type="InterPro" id="IPR036179">
    <property type="entry name" value="Ig-like_dom_sf"/>
</dbReference>
<dbReference type="OMA" id="VIYAMPF"/>
<keyword evidence="5" id="KW-0393">Immunoglobulin domain</keyword>
<keyword evidence="2 7" id="KW-0472">Membrane</keyword>
<keyword evidence="3" id="KW-1015">Disulfide bond</keyword>
<feature type="region of interest" description="Disordered" evidence="6">
    <location>
        <begin position="624"/>
        <end position="692"/>
    </location>
</feature>
<feature type="transmembrane region" description="Helical" evidence="7">
    <location>
        <begin position="373"/>
        <end position="395"/>
    </location>
</feature>
<proteinExistence type="predicted"/>
<organism evidence="9 10">
    <name type="scientific">Patiria miniata</name>
    <name type="common">Bat star</name>
    <name type="synonym">Asterina miniata</name>
    <dbReference type="NCBI Taxonomy" id="46514"/>
    <lineage>
        <taxon>Eukaryota</taxon>
        <taxon>Metazoa</taxon>
        <taxon>Echinodermata</taxon>
        <taxon>Eleutherozoa</taxon>
        <taxon>Asterozoa</taxon>
        <taxon>Asteroidea</taxon>
        <taxon>Valvatacea</taxon>
        <taxon>Valvatida</taxon>
        <taxon>Asterinidae</taxon>
        <taxon>Patiria</taxon>
    </lineage>
</organism>
<accession>A0A913ZAT9</accession>
<keyword evidence="4" id="KW-0325">Glycoprotein</keyword>
<keyword evidence="10" id="KW-1185">Reference proteome</keyword>
<feature type="region of interest" description="Disordered" evidence="6">
    <location>
        <begin position="518"/>
        <end position="563"/>
    </location>
</feature>
<dbReference type="RefSeq" id="XP_038048141.1">
    <property type="nucleotide sequence ID" value="XM_038192213.1"/>
</dbReference>
<feature type="domain" description="Ig-like" evidence="8">
    <location>
        <begin position="33"/>
        <end position="139"/>
    </location>
</feature>
<dbReference type="SUPFAM" id="SSF48726">
    <property type="entry name" value="Immunoglobulin"/>
    <property type="match status" value="1"/>
</dbReference>
<evidence type="ECO:0000313" key="9">
    <source>
        <dbReference type="EnsemblMetazoa" id="XP_038048141.1"/>
    </source>
</evidence>
<feature type="domain" description="Ig-like" evidence="8">
    <location>
        <begin position="247"/>
        <end position="331"/>
    </location>
</feature>
<dbReference type="Proteomes" id="UP000887568">
    <property type="component" value="Unplaced"/>
</dbReference>
<dbReference type="EnsemblMetazoa" id="XM_038192213.1">
    <property type="protein sequence ID" value="XP_038048141.1"/>
    <property type="gene ID" value="LOC119722166"/>
</dbReference>
<evidence type="ECO:0000256" key="5">
    <source>
        <dbReference type="ARBA" id="ARBA00023319"/>
    </source>
</evidence>
<feature type="region of interest" description="Disordered" evidence="6">
    <location>
        <begin position="350"/>
        <end position="369"/>
    </location>
</feature>
<dbReference type="GeneID" id="119722166"/>